<accession>A0A7G9RZK4</accession>
<dbReference type="GO" id="GO:0016301">
    <property type="term" value="F:kinase activity"/>
    <property type="evidence" value="ECO:0007669"/>
    <property type="project" value="UniProtKB-KW"/>
</dbReference>
<evidence type="ECO:0000313" key="7">
    <source>
        <dbReference type="EMBL" id="QNN61029.1"/>
    </source>
</evidence>
<feature type="domain" description="Carbohydrate kinase PfkB" evidence="6">
    <location>
        <begin position="18"/>
        <end position="292"/>
    </location>
</feature>
<proteinExistence type="inferred from homology"/>
<reference evidence="7 8" key="1">
    <citation type="submission" date="2020-08" db="EMBL/GenBank/DDBJ databases">
        <title>Genome sequence of Erysipelothrix inopinata DSM 15511T.</title>
        <authorList>
            <person name="Hyun D.-W."/>
            <person name="Bae J.-W."/>
        </authorList>
    </citation>
    <scope>NUCLEOTIDE SEQUENCE [LARGE SCALE GENOMIC DNA]</scope>
    <source>
        <strain evidence="7 8">DSM 15511</strain>
    </source>
</reference>
<dbReference type="InterPro" id="IPR011611">
    <property type="entry name" value="PfkB_dom"/>
</dbReference>
<dbReference type="AlphaFoldDB" id="A0A7G9RZK4"/>
<name>A0A7G9RZK4_9FIRM</name>
<keyword evidence="8" id="KW-1185">Reference proteome</keyword>
<dbReference type="KEGG" id="eio:H9L01_01255"/>
<evidence type="ECO:0000256" key="2">
    <source>
        <dbReference type="ARBA" id="ARBA00022679"/>
    </source>
</evidence>
<evidence type="ECO:0000256" key="1">
    <source>
        <dbReference type="ARBA" id="ARBA00010688"/>
    </source>
</evidence>
<dbReference type="CDD" id="cd01167">
    <property type="entry name" value="bac_FRK"/>
    <property type="match status" value="1"/>
</dbReference>
<dbReference type="EMBL" id="CP060715">
    <property type="protein sequence ID" value="QNN61029.1"/>
    <property type="molecule type" value="Genomic_DNA"/>
</dbReference>
<dbReference type="RefSeq" id="WP_187534147.1">
    <property type="nucleotide sequence ID" value="NZ_CBCSHU010000019.1"/>
</dbReference>
<evidence type="ECO:0000256" key="3">
    <source>
        <dbReference type="ARBA" id="ARBA00022741"/>
    </source>
</evidence>
<comment type="similarity">
    <text evidence="1">Belongs to the carbohydrate kinase PfkB family.</text>
</comment>
<dbReference type="PANTHER" id="PTHR43085:SF1">
    <property type="entry name" value="PSEUDOURIDINE KINASE-RELATED"/>
    <property type="match status" value="1"/>
</dbReference>
<dbReference type="GO" id="GO:0005524">
    <property type="term" value="F:ATP binding"/>
    <property type="evidence" value="ECO:0007669"/>
    <property type="project" value="UniProtKB-KW"/>
</dbReference>
<dbReference type="InterPro" id="IPR029056">
    <property type="entry name" value="Ribokinase-like"/>
</dbReference>
<keyword evidence="3" id="KW-0547">Nucleotide-binding</keyword>
<dbReference type="Pfam" id="PF00294">
    <property type="entry name" value="PfkB"/>
    <property type="match status" value="1"/>
</dbReference>
<dbReference type="PRINTS" id="PR00990">
    <property type="entry name" value="RIBOKINASE"/>
</dbReference>
<sequence>MIYSIGEMLIDLMQENGKYIPFPGGAPANVAAHAKLSGANAAFIGKISKDTFGLLLTDTLKSYGIHFPLPLSSKNTTLAVVSHVRGERSFSFYRTNTADLDLDIADIDCIPFKIKDILHLCSLGLVLQGTTRQAHYHAINKCKEKDGIISFDVNLRAGLWDDLSLAKEQVFNIFELSDIIKVNEEELYWLTNSTSVEKGLRQIQTHNQLIICTMGAKGAVTLTTRGNIIHTASISVEQIDSTGAGDSFIATLLASLSKSGLELLEWQDTLLEEALNNAHKVSGQVVSKHGAVPIVLY</sequence>
<evidence type="ECO:0000256" key="5">
    <source>
        <dbReference type="ARBA" id="ARBA00022840"/>
    </source>
</evidence>
<keyword evidence="2" id="KW-0808">Transferase</keyword>
<dbReference type="Proteomes" id="UP000515928">
    <property type="component" value="Chromosome"/>
</dbReference>
<protein>
    <submittedName>
        <fullName evidence="7">Carbohydrate kinase</fullName>
    </submittedName>
</protein>
<keyword evidence="5" id="KW-0067">ATP-binding</keyword>
<dbReference type="Gene3D" id="3.40.1190.20">
    <property type="match status" value="1"/>
</dbReference>
<organism evidence="7 8">
    <name type="scientific">Erysipelothrix inopinata</name>
    <dbReference type="NCBI Taxonomy" id="225084"/>
    <lineage>
        <taxon>Bacteria</taxon>
        <taxon>Bacillati</taxon>
        <taxon>Bacillota</taxon>
        <taxon>Erysipelotrichia</taxon>
        <taxon>Erysipelotrichales</taxon>
        <taxon>Erysipelotrichaceae</taxon>
        <taxon>Erysipelothrix</taxon>
    </lineage>
</organism>
<evidence type="ECO:0000259" key="6">
    <source>
        <dbReference type="Pfam" id="PF00294"/>
    </source>
</evidence>
<gene>
    <name evidence="7" type="ORF">H9L01_01255</name>
</gene>
<keyword evidence="4 7" id="KW-0418">Kinase</keyword>
<dbReference type="SUPFAM" id="SSF53613">
    <property type="entry name" value="Ribokinase-like"/>
    <property type="match status" value="1"/>
</dbReference>
<dbReference type="PANTHER" id="PTHR43085">
    <property type="entry name" value="HEXOKINASE FAMILY MEMBER"/>
    <property type="match status" value="1"/>
</dbReference>
<dbReference type="InterPro" id="IPR050306">
    <property type="entry name" value="PfkB_Carbo_kinase"/>
</dbReference>
<dbReference type="InterPro" id="IPR002139">
    <property type="entry name" value="Ribo/fructo_kinase"/>
</dbReference>
<evidence type="ECO:0000256" key="4">
    <source>
        <dbReference type="ARBA" id="ARBA00022777"/>
    </source>
</evidence>
<evidence type="ECO:0000313" key="8">
    <source>
        <dbReference type="Proteomes" id="UP000515928"/>
    </source>
</evidence>